<feature type="compositionally biased region" description="Basic and acidic residues" evidence="1">
    <location>
        <begin position="83"/>
        <end position="93"/>
    </location>
</feature>
<feature type="chain" id="PRO_5023822057" description="Secreted protein" evidence="2">
    <location>
        <begin position="21"/>
        <end position="361"/>
    </location>
</feature>
<feature type="compositionally biased region" description="Polar residues" evidence="1">
    <location>
        <begin position="104"/>
        <end position="114"/>
    </location>
</feature>
<reference evidence="4" key="1">
    <citation type="submission" date="2019-10" db="EMBL/GenBank/DDBJ databases">
        <title>Complete genome sequence of Corynebacterium urogenitalis DSM 108747, isolated from the genital tract of a cow.</title>
        <authorList>
            <person name="Ruckert C."/>
            <person name="Ballas P."/>
            <person name="Wagener K."/>
            <person name="Drillich M."/>
            <person name="Kaempfer P."/>
            <person name="Busse H.-J."/>
            <person name="Ehling-Schulz M."/>
        </authorList>
    </citation>
    <scope>NUCLEOTIDE SEQUENCE [LARGE SCALE GENOMIC DNA]</scope>
    <source>
        <strain evidence="4">LMM 1652</strain>
    </source>
</reference>
<dbReference type="EMBL" id="CP045032">
    <property type="protein sequence ID" value="QFQ02163.1"/>
    <property type="molecule type" value="Genomic_DNA"/>
</dbReference>
<evidence type="ECO:0000256" key="1">
    <source>
        <dbReference type="SAM" id="MobiDB-lite"/>
    </source>
</evidence>
<dbReference type="KEGG" id="cuo:CUROG_03920"/>
<keyword evidence="2" id="KW-0732">Signal</keyword>
<accession>A0A5J6Z919</accession>
<dbReference type="Proteomes" id="UP000326711">
    <property type="component" value="Chromosome"/>
</dbReference>
<evidence type="ECO:0000256" key="2">
    <source>
        <dbReference type="SAM" id="SignalP"/>
    </source>
</evidence>
<feature type="compositionally biased region" description="Low complexity" evidence="1">
    <location>
        <begin position="94"/>
        <end position="103"/>
    </location>
</feature>
<sequence length="361" mass="38004" precursor="true">MRKTRGALALAAMLSVTALAACGEDSDSTAAPINATVEGVNVQLLDAGQGPRQPLVWFTDAEEHAVNFSVTQGLEQKTEIDRAKQAELSKAAEESAASASESATDNPDGSSTTPGGDEESGGNSAASITEAPRPDESSAGSTEDLTVPYEEVTMNLPLTTSITTDGDVRTSEVTVGTPSGTNDERNEDIASAEGFTMTTEQGLDGRAQSRTFAAPDGASDSARASVEQALTKMNDLPIVFPEEPIGTGAQWKVSNRIDEGGVSMLQDITYTLRERQNMTIALGVEVERRPATQHLTGTELKILDVSSESSGQISLNLTHSIPERGSVKVTTTSTYGEDSSAVRVIQKSTSKTTWAPMKDED</sequence>
<feature type="region of interest" description="Disordered" evidence="1">
    <location>
        <begin position="83"/>
        <end position="187"/>
    </location>
</feature>
<evidence type="ECO:0000313" key="3">
    <source>
        <dbReference type="EMBL" id="QFQ02163.1"/>
    </source>
</evidence>
<keyword evidence="4" id="KW-1185">Reference proteome</keyword>
<name>A0A5J6Z919_9CORY</name>
<feature type="signal peptide" evidence="2">
    <location>
        <begin position="1"/>
        <end position="20"/>
    </location>
</feature>
<feature type="compositionally biased region" description="Polar residues" evidence="1">
    <location>
        <begin position="171"/>
        <end position="181"/>
    </location>
</feature>
<dbReference type="PROSITE" id="PS51257">
    <property type="entry name" value="PROKAR_LIPOPROTEIN"/>
    <property type="match status" value="1"/>
</dbReference>
<evidence type="ECO:0000313" key="4">
    <source>
        <dbReference type="Proteomes" id="UP000326711"/>
    </source>
</evidence>
<organism evidence="3 4">
    <name type="scientific">Corynebacterium urogenitale</name>
    <dbReference type="NCBI Taxonomy" id="2487892"/>
    <lineage>
        <taxon>Bacteria</taxon>
        <taxon>Bacillati</taxon>
        <taxon>Actinomycetota</taxon>
        <taxon>Actinomycetes</taxon>
        <taxon>Mycobacteriales</taxon>
        <taxon>Corynebacteriaceae</taxon>
        <taxon>Corynebacterium</taxon>
    </lineage>
</organism>
<protein>
    <recommendedName>
        <fullName evidence="5">Secreted protein</fullName>
    </recommendedName>
</protein>
<dbReference type="AlphaFoldDB" id="A0A5J6Z919"/>
<gene>
    <name evidence="3" type="ORF">CUROG_03920</name>
</gene>
<proteinExistence type="predicted"/>
<evidence type="ECO:0008006" key="5">
    <source>
        <dbReference type="Google" id="ProtNLM"/>
    </source>
</evidence>